<evidence type="ECO:0000256" key="1">
    <source>
        <dbReference type="SAM" id="Phobius"/>
    </source>
</evidence>
<dbReference type="Proteomes" id="UP001501447">
    <property type="component" value="Unassembled WGS sequence"/>
</dbReference>
<name>A0ABP6D823_9ACTN</name>
<keyword evidence="1" id="KW-0472">Membrane</keyword>
<dbReference type="RefSeq" id="WP_344570305.1">
    <property type="nucleotide sequence ID" value="NZ_BAAARJ010000027.1"/>
</dbReference>
<keyword evidence="1" id="KW-0812">Transmembrane</keyword>
<protein>
    <submittedName>
        <fullName evidence="2">Membrane protein</fullName>
    </submittedName>
</protein>
<feature type="transmembrane region" description="Helical" evidence="1">
    <location>
        <begin position="41"/>
        <end position="63"/>
    </location>
</feature>
<evidence type="ECO:0000313" key="3">
    <source>
        <dbReference type="Proteomes" id="UP001501447"/>
    </source>
</evidence>
<keyword evidence="1" id="KW-1133">Transmembrane helix</keyword>
<gene>
    <name evidence="2" type="ORF">GCM10009863_61110</name>
</gene>
<reference evidence="3" key="1">
    <citation type="journal article" date="2019" name="Int. J. Syst. Evol. Microbiol.">
        <title>The Global Catalogue of Microorganisms (GCM) 10K type strain sequencing project: providing services to taxonomists for standard genome sequencing and annotation.</title>
        <authorList>
            <consortium name="The Broad Institute Genomics Platform"/>
            <consortium name="The Broad Institute Genome Sequencing Center for Infectious Disease"/>
            <person name="Wu L."/>
            <person name="Ma J."/>
        </authorList>
    </citation>
    <scope>NUCLEOTIDE SEQUENCE [LARGE SCALE GENOMIC DNA]</scope>
    <source>
        <strain evidence="3">JCM 16373</strain>
    </source>
</reference>
<evidence type="ECO:0000313" key="2">
    <source>
        <dbReference type="EMBL" id="GAA2636384.1"/>
    </source>
</evidence>
<proteinExistence type="predicted"/>
<dbReference type="EMBL" id="BAAARJ010000027">
    <property type="protein sequence ID" value="GAA2636384.1"/>
    <property type="molecule type" value="Genomic_DNA"/>
</dbReference>
<comment type="caution">
    <text evidence="2">The sequence shown here is derived from an EMBL/GenBank/DDBJ whole genome shotgun (WGS) entry which is preliminary data.</text>
</comment>
<organism evidence="2 3">
    <name type="scientific">Streptomyces axinellae</name>
    <dbReference type="NCBI Taxonomy" id="552788"/>
    <lineage>
        <taxon>Bacteria</taxon>
        <taxon>Bacillati</taxon>
        <taxon>Actinomycetota</taxon>
        <taxon>Actinomycetes</taxon>
        <taxon>Kitasatosporales</taxon>
        <taxon>Streptomycetaceae</taxon>
        <taxon>Streptomyces</taxon>
    </lineage>
</organism>
<sequence>MPLPFLTADRESSVLAAQSVPPLYADRDLWRRPYRPGPWRVGGGALLLLLASYLLFSALIIIFAGATASGAVCAGAAALVIVLALRLLRAGIWVSSHGLRQVGLFRTKTLAWREIAALRTVQRPVRWLGMPRTVQGEALLLTAAGDGRASGRGTGDGADAHRVLLTNRNADFLSRTAAFDRAADVIESWAAESRTAGARVG</sequence>
<feature type="transmembrane region" description="Helical" evidence="1">
    <location>
        <begin position="69"/>
        <end position="88"/>
    </location>
</feature>
<accession>A0ABP6D823</accession>
<keyword evidence="3" id="KW-1185">Reference proteome</keyword>